<dbReference type="AlphaFoldDB" id="A0A2W2E5E8"/>
<dbReference type="EMBL" id="POUA01000695">
    <property type="protein sequence ID" value="PZG17541.1"/>
    <property type="molecule type" value="Genomic_DNA"/>
</dbReference>
<name>A0A2W2E5E8_9ACTN</name>
<keyword evidence="3" id="KW-1185">Reference proteome</keyword>
<dbReference type="RefSeq" id="WP_368773563.1">
    <property type="nucleotide sequence ID" value="NZ_POUA01000695.1"/>
</dbReference>
<feature type="region of interest" description="Disordered" evidence="1">
    <location>
        <begin position="1"/>
        <end position="21"/>
    </location>
</feature>
<organism evidence="2 3">
    <name type="scientific">Spongiactinospora gelatinilytica</name>
    <dbReference type="NCBI Taxonomy" id="2666298"/>
    <lineage>
        <taxon>Bacteria</taxon>
        <taxon>Bacillati</taxon>
        <taxon>Actinomycetota</taxon>
        <taxon>Actinomycetes</taxon>
        <taxon>Streptosporangiales</taxon>
        <taxon>Streptosporangiaceae</taxon>
        <taxon>Spongiactinospora</taxon>
    </lineage>
</organism>
<proteinExistence type="predicted"/>
<keyword evidence="2" id="KW-0378">Hydrolase</keyword>
<feature type="non-terminal residue" evidence="2">
    <location>
        <position position="85"/>
    </location>
</feature>
<dbReference type="GO" id="GO:0016787">
    <property type="term" value="F:hydrolase activity"/>
    <property type="evidence" value="ECO:0007669"/>
    <property type="project" value="UniProtKB-KW"/>
</dbReference>
<gene>
    <name evidence="2" type="ORF">C1I98_38645</name>
</gene>
<dbReference type="InterPro" id="IPR029058">
    <property type="entry name" value="AB_hydrolase_fold"/>
</dbReference>
<dbReference type="SUPFAM" id="SSF53474">
    <property type="entry name" value="alpha/beta-Hydrolases"/>
    <property type="match status" value="1"/>
</dbReference>
<dbReference type="Gene3D" id="3.40.50.1820">
    <property type="entry name" value="alpha/beta hydrolase"/>
    <property type="match status" value="1"/>
</dbReference>
<accession>A0A2W2E5E8</accession>
<evidence type="ECO:0000256" key="1">
    <source>
        <dbReference type="SAM" id="MobiDB-lite"/>
    </source>
</evidence>
<evidence type="ECO:0000313" key="2">
    <source>
        <dbReference type="EMBL" id="PZG17541.1"/>
    </source>
</evidence>
<protein>
    <submittedName>
        <fullName evidence="2">Alpha/beta hydrolase</fullName>
    </submittedName>
</protein>
<sequence length="85" mass="8762">MRVRPRPAAAPTARTAAEANYGPIMEGPAARHTVVGVDLTGTAHTPRAQEPLELDELVDQLIAAADAEQLDTFAVSGGAVGFPQG</sequence>
<dbReference type="Proteomes" id="UP000248544">
    <property type="component" value="Unassembled WGS sequence"/>
</dbReference>
<comment type="caution">
    <text evidence="2">The sequence shown here is derived from an EMBL/GenBank/DDBJ whole genome shotgun (WGS) entry which is preliminary data.</text>
</comment>
<feature type="compositionally biased region" description="Low complexity" evidence="1">
    <location>
        <begin position="1"/>
        <end position="17"/>
    </location>
</feature>
<evidence type="ECO:0000313" key="3">
    <source>
        <dbReference type="Proteomes" id="UP000248544"/>
    </source>
</evidence>
<reference evidence="2 3" key="1">
    <citation type="submission" date="2018-01" db="EMBL/GenBank/DDBJ databases">
        <title>Draft genome sequence of Sphaerisporangium sp. 7K107.</title>
        <authorList>
            <person name="Sahin N."/>
            <person name="Saygin H."/>
            <person name="Ay H."/>
        </authorList>
    </citation>
    <scope>NUCLEOTIDE SEQUENCE [LARGE SCALE GENOMIC DNA]</scope>
    <source>
        <strain evidence="2 3">7K107</strain>
    </source>
</reference>